<dbReference type="EMBL" id="JBHSWU010000613">
    <property type="protein sequence ID" value="MFC6725607.1"/>
    <property type="molecule type" value="Genomic_DNA"/>
</dbReference>
<dbReference type="SUPFAM" id="SSF52210">
    <property type="entry name" value="Succinyl-CoA synthetase domains"/>
    <property type="match status" value="1"/>
</dbReference>
<dbReference type="InterPro" id="IPR016102">
    <property type="entry name" value="Succinyl-CoA_synth-like"/>
</dbReference>
<dbReference type="InterPro" id="IPR051538">
    <property type="entry name" value="Acyl-CoA_Synth/Transferase"/>
</dbReference>
<comment type="caution">
    <text evidence="7">The sequence shown here is derived from an EMBL/GenBank/DDBJ whole genome shotgun (WGS) entry which is preliminary data.</text>
</comment>
<proteinExistence type="predicted"/>
<evidence type="ECO:0000256" key="2">
    <source>
        <dbReference type="ARBA" id="ARBA00012957"/>
    </source>
</evidence>
<accession>A0ABD5S308</accession>
<sequence>MDDALRAGVAIYNAGDYHAAHDAWEDVWLDLPEGTDDGRALLEACEASETPVVAYKVGKEDVGDFAESHTGALTGDHDLYEGGFRQYGVPSVESTTELLDVGQSLASSPTPDGPNVGVVTA</sequence>
<organism evidence="7 8">
    <name type="scientific">Halobium palmae</name>
    <dbReference type="NCBI Taxonomy" id="1776492"/>
    <lineage>
        <taxon>Archaea</taxon>
        <taxon>Methanobacteriati</taxon>
        <taxon>Methanobacteriota</taxon>
        <taxon>Stenosarchaea group</taxon>
        <taxon>Halobacteria</taxon>
        <taxon>Halobacteriales</taxon>
        <taxon>Haloferacaceae</taxon>
        <taxon>Halobium</taxon>
    </lineage>
</organism>
<evidence type="ECO:0000259" key="6">
    <source>
        <dbReference type="Pfam" id="PF13607"/>
    </source>
</evidence>
<dbReference type="GO" id="GO:0005524">
    <property type="term" value="F:ATP binding"/>
    <property type="evidence" value="ECO:0007669"/>
    <property type="project" value="UniProtKB-KW"/>
</dbReference>
<evidence type="ECO:0000256" key="1">
    <source>
        <dbReference type="ARBA" id="ARBA00001619"/>
    </source>
</evidence>
<dbReference type="PANTHER" id="PTHR43334">
    <property type="entry name" value="ACETATE--COA LIGASE [ADP-FORMING]"/>
    <property type="match status" value="1"/>
</dbReference>
<dbReference type="Proteomes" id="UP001596328">
    <property type="component" value="Unassembled WGS sequence"/>
</dbReference>
<keyword evidence="4" id="KW-0547">Nucleotide-binding</keyword>
<comment type="catalytic activity">
    <reaction evidence="1">
        <text>acetate + ATP + CoA = acetyl-CoA + ADP + phosphate</text>
        <dbReference type="Rhea" id="RHEA:15081"/>
        <dbReference type="ChEBI" id="CHEBI:30089"/>
        <dbReference type="ChEBI" id="CHEBI:30616"/>
        <dbReference type="ChEBI" id="CHEBI:43474"/>
        <dbReference type="ChEBI" id="CHEBI:57287"/>
        <dbReference type="ChEBI" id="CHEBI:57288"/>
        <dbReference type="ChEBI" id="CHEBI:456216"/>
        <dbReference type="EC" id="6.2.1.13"/>
    </reaction>
</comment>
<dbReference type="InterPro" id="IPR032875">
    <property type="entry name" value="Succ_CoA_lig_flav_dom"/>
</dbReference>
<dbReference type="GO" id="GO:0043758">
    <property type="term" value="F:acetate-CoA ligase (ADP-forming) activity"/>
    <property type="evidence" value="ECO:0007669"/>
    <property type="project" value="UniProtKB-EC"/>
</dbReference>
<keyword evidence="8" id="KW-1185">Reference proteome</keyword>
<dbReference type="AlphaFoldDB" id="A0ABD5S308"/>
<evidence type="ECO:0000313" key="7">
    <source>
        <dbReference type="EMBL" id="MFC6725607.1"/>
    </source>
</evidence>
<protein>
    <recommendedName>
        <fullName evidence="2">acetate--CoA ligase (ADP-forming)</fullName>
        <ecNumber evidence="2">6.2.1.13</ecNumber>
    </recommendedName>
</protein>
<reference evidence="7 8" key="1">
    <citation type="journal article" date="2019" name="Int. J. Syst. Evol. Microbiol.">
        <title>The Global Catalogue of Microorganisms (GCM) 10K type strain sequencing project: providing services to taxonomists for standard genome sequencing and annotation.</title>
        <authorList>
            <consortium name="The Broad Institute Genomics Platform"/>
            <consortium name="The Broad Institute Genome Sequencing Center for Infectious Disease"/>
            <person name="Wu L."/>
            <person name="Ma J."/>
        </authorList>
    </citation>
    <scope>NUCLEOTIDE SEQUENCE [LARGE SCALE GENOMIC DNA]</scope>
    <source>
        <strain evidence="7 8">NBRC 111368</strain>
    </source>
</reference>
<dbReference type="EC" id="6.2.1.13" evidence="2"/>
<evidence type="ECO:0000256" key="5">
    <source>
        <dbReference type="ARBA" id="ARBA00022840"/>
    </source>
</evidence>
<name>A0ABD5S308_9EURY</name>
<gene>
    <name evidence="7" type="ORF">ACFQE1_14780</name>
</gene>
<feature type="domain" description="Succinyl-CoA synthetase-like flavodoxin" evidence="6">
    <location>
        <begin position="31"/>
        <end position="103"/>
    </location>
</feature>
<dbReference type="Pfam" id="PF13607">
    <property type="entry name" value="Succ_CoA_lig"/>
    <property type="match status" value="1"/>
</dbReference>
<evidence type="ECO:0000313" key="8">
    <source>
        <dbReference type="Proteomes" id="UP001596328"/>
    </source>
</evidence>
<feature type="non-terminal residue" evidence="7">
    <location>
        <position position="121"/>
    </location>
</feature>
<evidence type="ECO:0000256" key="3">
    <source>
        <dbReference type="ARBA" id="ARBA00022598"/>
    </source>
</evidence>
<keyword evidence="5" id="KW-0067">ATP-binding</keyword>
<dbReference type="Gene3D" id="3.40.50.261">
    <property type="entry name" value="Succinyl-CoA synthetase domains"/>
    <property type="match status" value="1"/>
</dbReference>
<keyword evidence="3" id="KW-0436">Ligase</keyword>
<dbReference type="PANTHER" id="PTHR43334:SF1">
    <property type="entry name" value="3-HYDROXYPROPIONATE--COA LIGASE [ADP-FORMING]"/>
    <property type="match status" value="1"/>
</dbReference>
<evidence type="ECO:0000256" key="4">
    <source>
        <dbReference type="ARBA" id="ARBA00022741"/>
    </source>
</evidence>